<dbReference type="eggNOG" id="KOG0685">
    <property type="taxonomic scope" value="Eukaryota"/>
</dbReference>
<dbReference type="AlphaFoldDB" id="A0A1I8NC33"/>
<dbReference type="SUPFAM" id="SSF54373">
    <property type="entry name" value="FAD-linked reductases, C-terminal domain"/>
    <property type="match status" value="1"/>
</dbReference>
<dbReference type="VEuPathDB" id="VectorBase:MDOA013673"/>
<dbReference type="InterPro" id="IPR002937">
    <property type="entry name" value="Amino_oxidase"/>
</dbReference>
<dbReference type="Gene3D" id="3.90.660.10">
    <property type="match status" value="1"/>
</dbReference>
<dbReference type="InterPro" id="IPR036188">
    <property type="entry name" value="FAD/NAD-bd_sf"/>
</dbReference>
<dbReference type="InterPro" id="IPR050281">
    <property type="entry name" value="Flavin_monoamine_oxidase"/>
</dbReference>
<dbReference type="VEuPathDB" id="VectorBase:MDOMA2_013000"/>
<dbReference type="SUPFAM" id="SSF51905">
    <property type="entry name" value="FAD/NAD(P)-binding domain"/>
    <property type="match status" value="1"/>
</dbReference>
<dbReference type="Pfam" id="PF01593">
    <property type="entry name" value="Amino_oxidase"/>
    <property type="match status" value="1"/>
</dbReference>
<dbReference type="PANTHER" id="PTHR10742:SF398">
    <property type="entry name" value="AMINE OXIDASE DOMAIN-CONTAINING PROTEIN-RELATED"/>
    <property type="match status" value="1"/>
</dbReference>
<name>A0A1I8NC33_MUSDO</name>
<dbReference type="OrthoDB" id="2219495at2759"/>
<protein>
    <recommendedName>
        <fullName evidence="1">Amine oxidase domain-containing protein</fullName>
    </recommendedName>
</protein>
<proteinExistence type="predicted"/>
<dbReference type="GO" id="GO:0046592">
    <property type="term" value="F:polyamine oxidase activity"/>
    <property type="evidence" value="ECO:0007669"/>
    <property type="project" value="TreeGrafter"/>
</dbReference>
<accession>A0A1I8NC33</accession>
<feature type="domain" description="Amine oxidase" evidence="1">
    <location>
        <begin position="47"/>
        <end position="492"/>
    </location>
</feature>
<reference evidence="2" key="1">
    <citation type="submission" date="2020-05" db="UniProtKB">
        <authorList>
            <consortium name="EnsemblMetazoa"/>
        </authorList>
    </citation>
    <scope>IDENTIFICATION</scope>
    <source>
        <strain evidence="2">Aabys</strain>
    </source>
</reference>
<gene>
    <name evidence="2" type="primary">101900478</name>
</gene>
<organism evidence="2">
    <name type="scientific">Musca domestica</name>
    <name type="common">House fly</name>
    <dbReference type="NCBI Taxonomy" id="7370"/>
    <lineage>
        <taxon>Eukaryota</taxon>
        <taxon>Metazoa</taxon>
        <taxon>Ecdysozoa</taxon>
        <taxon>Arthropoda</taxon>
        <taxon>Hexapoda</taxon>
        <taxon>Insecta</taxon>
        <taxon>Pterygota</taxon>
        <taxon>Neoptera</taxon>
        <taxon>Endopterygota</taxon>
        <taxon>Diptera</taxon>
        <taxon>Brachycera</taxon>
        <taxon>Muscomorpha</taxon>
        <taxon>Muscoidea</taxon>
        <taxon>Muscidae</taxon>
        <taxon>Musca</taxon>
    </lineage>
</organism>
<evidence type="ECO:0000313" key="2">
    <source>
        <dbReference type="EnsemblMetazoa" id="MDOA013673-PA"/>
    </source>
</evidence>
<dbReference type="EnsemblMetazoa" id="MDOA013673-RA">
    <property type="protein sequence ID" value="MDOA013673-PA"/>
    <property type="gene ID" value="MDOA013673"/>
</dbReference>
<evidence type="ECO:0000259" key="1">
    <source>
        <dbReference type="Pfam" id="PF01593"/>
    </source>
</evidence>
<sequence>MQCFKNARRKLFNASTLKTEIPHNPHPSGGGHKSINDVQTVIIGAGLAGLSAASHLIKNGFKRTIILEATDRYGGRINSKHFGDAFCELGAKWISIDASHNTVYELLQQRSGLPKKIQQKEETLYVNTKGAKINKQLPELVDIFFKKLCAGVELKNRYAKGNLHELDNVHSYFQAESAKIINAMFKEKERLLVADIFNALMKDFGGKLGCNLEYLNIEQLIKFKNQFAYPIYIPTGMNSILDDVIINIDSDNLLIGRPVGEIKWLSNGSMSRDVKKSVNCLDGSVISADHIICTVPLGVLKTFAGLMFKPPLPAEKLNAIKNLGFGSPVKIYFEYKNPLPEWFSTNLRPLWSSEEHLQDRHWTKQVVEISKAPSSNHVLEITIGGAYYDEIEKLPDTEVIDEITKLLRLCLKNPKIPFPAEVLRSQWSSSACYLGGRPYFSTNSSAQDIQTLSKPLGITPSLLFAGDATILNGFGTVDGARMSGIREAQRIIDYYKK</sequence>
<dbReference type="PANTHER" id="PTHR10742">
    <property type="entry name" value="FLAVIN MONOAMINE OXIDASE"/>
    <property type="match status" value="1"/>
</dbReference>
<dbReference type="Gene3D" id="3.50.50.60">
    <property type="entry name" value="FAD/NAD(P)-binding domain"/>
    <property type="match status" value="1"/>
</dbReference>